<feature type="compositionally biased region" description="Basic and acidic residues" evidence="1">
    <location>
        <begin position="68"/>
        <end position="82"/>
    </location>
</feature>
<dbReference type="EMBL" id="HG994369">
    <property type="protein sequence ID" value="CAF1928545.1"/>
    <property type="molecule type" value="Genomic_DNA"/>
</dbReference>
<name>A0A816KZ32_BRANA</name>
<gene>
    <name evidence="2" type="ORF">DARMORV10_C05P27210.1</name>
</gene>
<dbReference type="Proteomes" id="UP001295469">
    <property type="component" value="Chromosome C05"/>
</dbReference>
<organism evidence="2">
    <name type="scientific">Brassica napus</name>
    <name type="common">Rape</name>
    <dbReference type="NCBI Taxonomy" id="3708"/>
    <lineage>
        <taxon>Eukaryota</taxon>
        <taxon>Viridiplantae</taxon>
        <taxon>Streptophyta</taxon>
        <taxon>Embryophyta</taxon>
        <taxon>Tracheophyta</taxon>
        <taxon>Spermatophyta</taxon>
        <taxon>Magnoliopsida</taxon>
        <taxon>eudicotyledons</taxon>
        <taxon>Gunneridae</taxon>
        <taxon>Pentapetalae</taxon>
        <taxon>rosids</taxon>
        <taxon>malvids</taxon>
        <taxon>Brassicales</taxon>
        <taxon>Brassicaceae</taxon>
        <taxon>Brassiceae</taxon>
        <taxon>Brassica</taxon>
    </lineage>
</organism>
<evidence type="ECO:0000313" key="2">
    <source>
        <dbReference type="EMBL" id="CAF1928545.1"/>
    </source>
</evidence>
<dbReference type="AlphaFoldDB" id="A0A816KZ32"/>
<reference evidence="2" key="1">
    <citation type="submission" date="2021-01" db="EMBL/GenBank/DDBJ databases">
        <authorList>
            <consortium name="Genoscope - CEA"/>
            <person name="William W."/>
        </authorList>
    </citation>
    <scope>NUCLEOTIDE SEQUENCE</scope>
</reference>
<accession>A0A816KZ32</accession>
<protein>
    <submittedName>
        <fullName evidence="2">(rape) hypothetical protein</fullName>
    </submittedName>
</protein>
<sequence>MVIMYHSTVKRCGRVMKRNHNRVASPPPDRSLPQKLDLADREKMRRLLLKYVDTKMRRRTRHKKERRTRMESRRGKIKETNSDQRFGLSCHTMAMAYLRRECRKMAMMGNPYNNIGSERERAAEAITKLQNPYEVMIDIAYHKFVLMH</sequence>
<feature type="region of interest" description="Disordered" evidence="1">
    <location>
        <begin position="59"/>
        <end position="83"/>
    </location>
</feature>
<proteinExistence type="predicted"/>
<evidence type="ECO:0000256" key="1">
    <source>
        <dbReference type="SAM" id="MobiDB-lite"/>
    </source>
</evidence>